<dbReference type="Proteomes" id="UP001237642">
    <property type="component" value="Unassembled WGS sequence"/>
</dbReference>
<comment type="caution">
    <text evidence="3">The sequence shown here is derived from an EMBL/GenBank/DDBJ whole genome shotgun (WGS) entry which is preliminary data.</text>
</comment>
<evidence type="ECO:0000256" key="1">
    <source>
        <dbReference type="SAM" id="MobiDB-lite"/>
    </source>
</evidence>
<dbReference type="Pfam" id="PF00270">
    <property type="entry name" value="DEAD"/>
    <property type="match status" value="1"/>
</dbReference>
<dbReference type="InterPro" id="IPR011545">
    <property type="entry name" value="DEAD/DEAH_box_helicase_dom"/>
</dbReference>
<feature type="compositionally biased region" description="Basic and acidic residues" evidence="1">
    <location>
        <begin position="120"/>
        <end position="134"/>
    </location>
</feature>
<dbReference type="GO" id="GO:0003676">
    <property type="term" value="F:nucleic acid binding"/>
    <property type="evidence" value="ECO:0007669"/>
    <property type="project" value="InterPro"/>
</dbReference>
<protein>
    <recommendedName>
        <fullName evidence="2">DEAD/DEAH-box helicase domain-containing protein</fullName>
    </recommendedName>
</protein>
<dbReference type="InterPro" id="IPR027417">
    <property type="entry name" value="P-loop_NTPase"/>
</dbReference>
<reference evidence="3" key="1">
    <citation type="submission" date="2023-02" db="EMBL/GenBank/DDBJ databases">
        <title>Genome of toxic invasive species Heracleum sosnowskyi carries increased number of genes despite the absence of recent whole-genome duplications.</title>
        <authorList>
            <person name="Schelkunov M."/>
            <person name="Shtratnikova V."/>
            <person name="Makarenko M."/>
            <person name="Klepikova A."/>
            <person name="Omelchenko D."/>
            <person name="Novikova G."/>
            <person name="Obukhova E."/>
            <person name="Bogdanov V."/>
            <person name="Penin A."/>
            <person name="Logacheva M."/>
        </authorList>
    </citation>
    <scope>NUCLEOTIDE SEQUENCE</scope>
    <source>
        <strain evidence="3">Hsosn_3</strain>
        <tissue evidence="3">Leaf</tissue>
    </source>
</reference>
<evidence type="ECO:0000313" key="4">
    <source>
        <dbReference type="Proteomes" id="UP001237642"/>
    </source>
</evidence>
<organism evidence="3 4">
    <name type="scientific">Heracleum sosnowskyi</name>
    <dbReference type="NCBI Taxonomy" id="360622"/>
    <lineage>
        <taxon>Eukaryota</taxon>
        <taxon>Viridiplantae</taxon>
        <taxon>Streptophyta</taxon>
        <taxon>Embryophyta</taxon>
        <taxon>Tracheophyta</taxon>
        <taxon>Spermatophyta</taxon>
        <taxon>Magnoliopsida</taxon>
        <taxon>eudicotyledons</taxon>
        <taxon>Gunneridae</taxon>
        <taxon>Pentapetalae</taxon>
        <taxon>asterids</taxon>
        <taxon>campanulids</taxon>
        <taxon>Apiales</taxon>
        <taxon>Apiaceae</taxon>
        <taxon>Apioideae</taxon>
        <taxon>apioid superclade</taxon>
        <taxon>Tordylieae</taxon>
        <taxon>Tordyliinae</taxon>
        <taxon>Heracleum</taxon>
    </lineage>
</organism>
<reference evidence="3" key="2">
    <citation type="submission" date="2023-05" db="EMBL/GenBank/DDBJ databases">
        <authorList>
            <person name="Schelkunov M.I."/>
        </authorList>
    </citation>
    <scope>NUCLEOTIDE SEQUENCE</scope>
    <source>
        <strain evidence="3">Hsosn_3</strain>
        <tissue evidence="3">Leaf</tissue>
    </source>
</reference>
<accession>A0AAD8GRQ8</accession>
<name>A0AAD8GRQ8_9APIA</name>
<feature type="region of interest" description="Disordered" evidence="1">
    <location>
        <begin position="120"/>
        <end position="154"/>
    </location>
</feature>
<feature type="domain" description="DEAD/DEAH-box helicase" evidence="2">
    <location>
        <begin position="169"/>
        <end position="243"/>
    </location>
</feature>
<dbReference type="EMBL" id="JAUIZM010000013">
    <property type="protein sequence ID" value="KAK1353346.1"/>
    <property type="molecule type" value="Genomic_DNA"/>
</dbReference>
<evidence type="ECO:0000259" key="2">
    <source>
        <dbReference type="Pfam" id="PF00270"/>
    </source>
</evidence>
<evidence type="ECO:0000313" key="3">
    <source>
        <dbReference type="EMBL" id="KAK1353346.1"/>
    </source>
</evidence>
<dbReference type="GO" id="GO:0005524">
    <property type="term" value="F:ATP binding"/>
    <property type="evidence" value="ECO:0007669"/>
    <property type="project" value="InterPro"/>
</dbReference>
<gene>
    <name evidence="3" type="ORF">POM88_052481</name>
</gene>
<dbReference type="AlphaFoldDB" id="A0AAD8GRQ8"/>
<dbReference type="SUPFAM" id="SSF52540">
    <property type="entry name" value="P-loop containing nucleoside triphosphate hydrolases"/>
    <property type="match status" value="1"/>
</dbReference>
<proteinExistence type="predicted"/>
<keyword evidence="4" id="KW-1185">Reference proteome</keyword>
<sequence>MDSEGVDNQEHELGRSRSLARLNAQKEFLRATALAAQQVYESGDSISDFVESFSKFLIMYPKYQSLEKIDQLRLEEYAHLSDSVSKKWNVVIGTMAEAGVVVEEVTIESIQDSVDQREIEEGETLKDNSKDQSLRAHLSNSDIDEDDKTKNSEEESFNKIISHVTELNENRRASCGSEVATSKTFCSGVLQQLDYGVVECQALVLAPTGELAHQIEKIMRALGDYFGVKVHAFIISSSRYHQKFRLEVSRQGSSS</sequence>
<dbReference type="Gene3D" id="3.40.50.300">
    <property type="entry name" value="P-loop containing nucleotide triphosphate hydrolases"/>
    <property type="match status" value="1"/>
</dbReference>